<accession>A0A4R1MEI8</accession>
<evidence type="ECO:0000256" key="6">
    <source>
        <dbReference type="ARBA" id="ARBA00023136"/>
    </source>
</evidence>
<evidence type="ECO:0000256" key="5">
    <source>
        <dbReference type="ARBA" id="ARBA00022989"/>
    </source>
</evidence>
<feature type="transmembrane region" description="Helical" evidence="7">
    <location>
        <begin position="6"/>
        <end position="25"/>
    </location>
</feature>
<keyword evidence="9" id="KW-1185">Reference proteome</keyword>
<evidence type="ECO:0000256" key="1">
    <source>
        <dbReference type="ARBA" id="ARBA00004651"/>
    </source>
</evidence>
<dbReference type="GO" id="GO:0005886">
    <property type="term" value="C:plasma membrane"/>
    <property type="evidence" value="ECO:0007669"/>
    <property type="project" value="UniProtKB-SubCell"/>
</dbReference>
<evidence type="ECO:0000313" key="8">
    <source>
        <dbReference type="EMBL" id="TCK90635.1"/>
    </source>
</evidence>
<keyword evidence="5 7" id="KW-1133">Transmembrane helix</keyword>
<feature type="transmembrane region" description="Helical" evidence="7">
    <location>
        <begin position="73"/>
        <end position="97"/>
    </location>
</feature>
<comment type="caution">
    <text evidence="8">The sequence shown here is derived from an EMBL/GenBank/DDBJ whole genome shotgun (WGS) entry which is preliminary data.</text>
</comment>
<sequence>MVYINLFIEFFKIGIFSYGGGLAMLPLLQDTAISRGWITASQFADLIAISESTPGPIAINMATFIGFNSGGVFGSIIASLAVVLPAFILALILAKFLQHFNKHPMVQSVLIGVKAAVIGLVCTAVLQVALVSLYQSGYGQLLTFYKDLDYKAIILFIIMLLGVIKYRKNPIIYISIAGIIGAIIW</sequence>
<comment type="subcellular location">
    <subcellularLocation>
        <location evidence="1">Cell membrane</location>
        <topology evidence="1">Multi-pass membrane protein</topology>
    </subcellularLocation>
</comment>
<name>A0A4R1MEI8_9FIRM</name>
<proteinExistence type="inferred from homology"/>
<dbReference type="Proteomes" id="UP000294545">
    <property type="component" value="Unassembled WGS sequence"/>
</dbReference>
<dbReference type="InterPro" id="IPR052518">
    <property type="entry name" value="CHR_Transporter"/>
</dbReference>
<gene>
    <name evidence="8" type="ORF">EDC19_2404</name>
</gene>
<dbReference type="PANTHER" id="PTHR43663">
    <property type="entry name" value="CHROMATE TRANSPORT PROTEIN-RELATED"/>
    <property type="match status" value="1"/>
</dbReference>
<protein>
    <submittedName>
        <fullName evidence="8">Chromate transporter</fullName>
    </submittedName>
</protein>
<evidence type="ECO:0000256" key="7">
    <source>
        <dbReference type="SAM" id="Phobius"/>
    </source>
</evidence>
<dbReference type="OrthoDB" id="9788907at2"/>
<keyword evidence="6 7" id="KW-0472">Membrane</keyword>
<dbReference type="RefSeq" id="WP_132283076.1">
    <property type="nucleotide sequence ID" value="NZ_SMGQ01000015.1"/>
</dbReference>
<organism evidence="8 9">
    <name type="scientific">Natranaerovirga hydrolytica</name>
    <dbReference type="NCBI Taxonomy" id="680378"/>
    <lineage>
        <taxon>Bacteria</taxon>
        <taxon>Bacillati</taxon>
        <taxon>Bacillota</taxon>
        <taxon>Clostridia</taxon>
        <taxon>Lachnospirales</taxon>
        <taxon>Natranaerovirgaceae</taxon>
        <taxon>Natranaerovirga</taxon>
    </lineage>
</organism>
<dbReference type="AlphaFoldDB" id="A0A4R1MEI8"/>
<keyword evidence="3" id="KW-1003">Cell membrane</keyword>
<dbReference type="GO" id="GO:0015109">
    <property type="term" value="F:chromate transmembrane transporter activity"/>
    <property type="evidence" value="ECO:0007669"/>
    <property type="project" value="InterPro"/>
</dbReference>
<dbReference type="InterPro" id="IPR003370">
    <property type="entry name" value="Chromate_transpt"/>
</dbReference>
<evidence type="ECO:0000256" key="2">
    <source>
        <dbReference type="ARBA" id="ARBA00005262"/>
    </source>
</evidence>
<dbReference type="PANTHER" id="PTHR43663:SF1">
    <property type="entry name" value="CHROMATE TRANSPORTER"/>
    <property type="match status" value="1"/>
</dbReference>
<feature type="transmembrane region" description="Helical" evidence="7">
    <location>
        <begin position="109"/>
        <end position="130"/>
    </location>
</feature>
<reference evidence="8 9" key="1">
    <citation type="submission" date="2019-03" db="EMBL/GenBank/DDBJ databases">
        <title>Genomic Encyclopedia of Type Strains, Phase IV (KMG-IV): sequencing the most valuable type-strain genomes for metagenomic binning, comparative biology and taxonomic classification.</title>
        <authorList>
            <person name="Goeker M."/>
        </authorList>
    </citation>
    <scope>NUCLEOTIDE SEQUENCE [LARGE SCALE GENOMIC DNA]</scope>
    <source>
        <strain evidence="8 9">DSM 24176</strain>
    </source>
</reference>
<evidence type="ECO:0000256" key="3">
    <source>
        <dbReference type="ARBA" id="ARBA00022475"/>
    </source>
</evidence>
<dbReference type="EMBL" id="SMGQ01000015">
    <property type="protein sequence ID" value="TCK90635.1"/>
    <property type="molecule type" value="Genomic_DNA"/>
</dbReference>
<comment type="similarity">
    <text evidence="2">Belongs to the chromate ion transporter (CHR) (TC 2.A.51) family.</text>
</comment>
<keyword evidence="4 7" id="KW-0812">Transmembrane</keyword>
<feature type="transmembrane region" description="Helical" evidence="7">
    <location>
        <begin position="150"/>
        <end position="166"/>
    </location>
</feature>
<evidence type="ECO:0000256" key="4">
    <source>
        <dbReference type="ARBA" id="ARBA00022692"/>
    </source>
</evidence>
<dbReference type="Pfam" id="PF02417">
    <property type="entry name" value="Chromate_transp"/>
    <property type="match status" value="1"/>
</dbReference>
<evidence type="ECO:0000313" key="9">
    <source>
        <dbReference type="Proteomes" id="UP000294545"/>
    </source>
</evidence>